<accession>A0A9D3LYG0</accession>
<proteinExistence type="predicted"/>
<reference evidence="2" key="1">
    <citation type="submission" date="2021-01" db="EMBL/GenBank/DDBJ databases">
        <title>A chromosome-scale assembly of European eel, Anguilla anguilla.</title>
        <authorList>
            <person name="Henkel C."/>
            <person name="Jong-Raadsen S.A."/>
            <person name="Dufour S."/>
            <person name="Weltzien F.-A."/>
            <person name="Palstra A.P."/>
            <person name="Pelster B."/>
            <person name="Spaink H.P."/>
            <person name="Van Den Thillart G.E."/>
            <person name="Jansen H."/>
            <person name="Zahm M."/>
            <person name="Klopp C."/>
            <person name="Cedric C."/>
            <person name="Louis A."/>
            <person name="Berthelot C."/>
            <person name="Parey E."/>
            <person name="Roest Crollius H."/>
            <person name="Montfort J."/>
            <person name="Robinson-Rechavi M."/>
            <person name="Bucao C."/>
            <person name="Bouchez O."/>
            <person name="Gislard M."/>
            <person name="Lluch J."/>
            <person name="Milhes M."/>
            <person name="Lampietro C."/>
            <person name="Lopez Roques C."/>
            <person name="Donnadieu C."/>
            <person name="Braasch I."/>
            <person name="Desvignes T."/>
            <person name="Postlethwait J."/>
            <person name="Bobe J."/>
            <person name="Guiguen Y."/>
            <person name="Dirks R."/>
        </authorList>
    </citation>
    <scope>NUCLEOTIDE SEQUENCE</scope>
    <source>
        <strain evidence="2">Tag_6206</strain>
        <tissue evidence="2">Liver</tissue>
    </source>
</reference>
<sequence length="99" mass="10451">MLSTRRSFTGGREKKLADGFSEPTTSVQNGRRFGGFGLGEATPTPAARSGPRAGDSRRGPALDGGQETFSRNQGNVLHCSVEAANYPTRVPSVSPERSV</sequence>
<gene>
    <name evidence="2" type="ORF">ANANG_G00267300</name>
</gene>
<evidence type="ECO:0000256" key="1">
    <source>
        <dbReference type="SAM" id="MobiDB-lite"/>
    </source>
</evidence>
<dbReference type="EMBL" id="JAFIRN010000015">
    <property type="protein sequence ID" value="KAG5834983.1"/>
    <property type="molecule type" value="Genomic_DNA"/>
</dbReference>
<dbReference type="AlphaFoldDB" id="A0A9D3LYG0"/>
<organism evidence="2 3">
    <name type="scientific">Anguilla anguilla</name>
    <name type="common">European freshwater eel</name>
    <name type="synonym">Muraena anguilla</name>
    <dbReference type="NCBI Taxonomy" id="7936"/>
    <lineage>
        <taxon>Eukaryota</taxon>
        <taxon>Metazoa</taxon>
        <taxon>Chordata</taxon>
        <taxon>Craniata</taxon>
        <taxon>Vertebrata</taxon>
        <taxon>Euteleostomi</taxon>
        <taxon>Actinopterygii</taxon>
        <taxon>Neopterygii</taxon>
        <taxon>Teleostei</taxon>
        <taxon>Anguilliformes</taxon>
        <taxon>Anguillidae</taxon>
        <taxon>Anguilla</taxon>
    </lineage>
</organism>
<evidence type="ECO:0000313" key="2">
    <source>
        <dbReference type="EMBL" id="KAG5834983.1"/>
    </source>
</evidence>
<comment type="caution">
    <text evidence="2">The sequence shown here is derived from an EMBL/GenBank/DDBJ whole genome shotgun (WGS) entry which is preliminary data.</text>
</comment>
<dbReference type="Proteomes" id="UP001044222">
    <property type="component" value="Chromosome 15"/>
</dbReference>
<name>A0A9D3LYG0_ANGAN</name>
<feature type="region of interest" description="Disordered" evidence="1">
    <location>
        <begin position="1"/>
        <end position="73"/>
    </location>
</feature>
<evidence type="ECO:0000313" key="3">
    <source>
        <dbReference type="Proteomes" id="UP001044222"/>
    </source>
</evidence>
<protein>
    <submittedName>
        <fullName evidence="2">Uncharacterized protein</fullName>
    </submittedName>
</protein>
<keyword evidence="3" id="KW-1185">Reference proteome</keyword>